<organism evidence="1 2">
    <name type="scientific">Halomarina ordinaria</name>
    <dbReference type="NCBI Taxonomy" id="3033939"/>
    <lineage>
        <taxon>Archaea</taxon>
        <taxon>Methanobacteriati</taxon>
        <taxon>Methanobacteriota</taxon>
        <taxon>Stenosarchaea group</taxon>
        <taxon>Halobacteria</taxon>
        <taxon>Halobacteriales</taxon>
        <taxon>Natronomonadaceae</taxon>
        <taxon>Halomarina</taxon>
    </lineage>
</organism>
<keyword evidence="2" id="KW-1185">Reference proteome</keyword>
<sequence>MSDHHMSGAIPLDIVRFLNTLPETSLLTADEYRELYRVTSHPETRGLLSEIDAGEYEGESENGIGHTTQIEDAQIRDLVRVGLVKQVPVSPGRREYRVTRLGHTIQALGAHTGVMHLAREEHVLNRQYQ</sequence>
<dbReference type="AlphaFoldDB" id="A0ABD5UD95"/>
<protein>
    <submittedName>
        <fullName evidence="1">Uncharacterized protein</fullName>
    </submittedName>
</protein>
<dbReference type="EMBL" id="JBHSXM010000005">
    <property type="protein sequence ID" value="MFC6838373.1"/>
    <property type="molecule type" value="Genomic_DNA"/>
</dbReference>
<reference evidence="1 2" key="1">
    <citation type="journal article" date="2019" name="Int. J. Syst. Evol. Microbiol.">
        <title>The Global Catalogue of Microorganisms (GCM) 10K type strain sequencing project: providing services to taxonomists for standard genome sequencing and annotation.</title>
        <authorList>
            <consortium name="The Broad Institute Genomics Platform"/>
            <consortium name="The Broad Institute Genome Sequencing Center for Infectious Disease"/>
            <person name="Wu L."/>
            <person name="Ma J."/>
        </authorList>
    </citation>
    <scope>NUCLEOTIDE SEQUENCE [LARGE SCALE GENOMIC DNA]</scope>
    <source>
        <strain evidence="1 2">PSRA2</strain>
    </source>
</reference>
<evidence type="ECO:0000313" key="2">
    <source>
        <dbReference type="Proteomes" id="UP001596406"/>
    </source>
</evidence>
<gene>
    <name evidence="1" type="ORF">ACFQHK_17975</name>
</gene>
<accession>A0ABD5UD95</accession>
<dbReference type="RefSeq" id="WP_304450062.1">
    <property type="nucleotide sequence ID" value="NZ_JARRAH010000005.1"/>
</dbReference>
<evidence type="ECO:0000313" key="1">
    <source>
        <dbReference type="EMBL" id="MFC6838373.1"/>
    </source>
</evidence>
<name>A0ABD5UD95_9EURY</name>
<dbReference type="Proteomes" id="UP001596406">
    <property type="component" value="Unassembled WGS sequence"/>
</dbReference>
<proteinExistence type="predicted"/>
<comment type="caution">
    <text evidence="1">The sequence shown here is derived from an EMBL/GenBank/DDBJ whole genome shotgun (WGS) entry which is preliminary data.</text>
</comment>